<dbReference type="PANTHER" id="PTHR34837:SF2">
    <property type="entry name" value="OS05G0595500 PROTEIN"/>
    <property type="match status" value="1"/>
</dbReference>
<dbReference type="PROSITE" id="PS50003">
    <property type="entry name" value="PH_DOMAIN"/>
    <property type="match status" value="1"/>
</dbReference>
<dbReference type="InterPro" id="IPR001849">
    <property type="entry name" value="PH_domain"/>
</dbReference>
<feature type="domain" description="PH" evidence="3">
    <location>
        <begin position="144"/>
        <end position="259"/>
    </location>
</feature>
<protein>
    <recommendedName>
        <fullName evidence="3">PH domain-containing protein</fullName>
    </recommendedName>
</protein>
<dbReference type="AlphaFoldDB" id="A0A803LWJ3"/>
<dbReference type="EnsemblPlants" id="AUR62019844-RA">
    <property type="protein sequence ID" value="AUR62019844-RA:cds"/>
    <property type="gene ID" value="AUR62019844"/>
</dbReference>
<dbReference type="Gramene" id="AUR62019844-RA">
    <property type="protein sequence ID" value="AUR62019844-RA:cds"/>
    <property type="gene ID" value="AUR62019844"/>
</dbReference>
<sequence length="280" mass="31205">MGDGPRTIEIIPDYFEASASASADSPLPRSSDTSVSGEDSPHTSTSGTTSHLDRHSFFSNTTVNSASSIVQNRSFSRNKLKTASFMLRLFSLKGLRNITGLNGEEKVELSAVELESLRSELADVEEREAHFKAQLEHLDEILRRARLSGYLNMRTRWAALPGELPPIDDCDVDDWVPRFTVLQGSCIFFYLSSTDLSPQDSALLSDIDEVGSLPCIVREGEEIWHCFYIVTRYGLRIECSSDSEIQVDSWLRALRTECKLGPDKTDPGDQNCESNVQQCI</sequence>
<dbReference type="SUPFAM" id="SSF50729">
    <property type="entry name" value="PH domain-like"/>
    <property type="match status" value="1"/>
</dbReference>
<proteinExistence type="predicted"/>
<feature type="coiled-coil region" evidence="1">
    <location>
        <begin position="107"/>
        <end position="134"/>
    </location>
</feature>
<dbReference type="InterPro" id="IPR011993">
    <property type="entry name" value="PH-like_dom_sf"/>
</dbReference>
<feature type="region of interest" description="Disordered" evidence="2">
    <location>
        <begin position="19"/>
        <end position="54"/>
    </location>
</feature>
<evidence type="ECO:0000256" key="1">
    <source>
        <dbReference type="SAM" id="Coils"/>
    </source>
</evidence>
<dbReference type="PANTHER" id="PTHR34837">
    <property type="entry name" value="OS05G0595500 PROTEIN"/>
    <property type="match status" value="1"/>
</dbReference>
<organism evidence="4 5">
    <name type="scientific">Chenopodium quinoa</name>
    <name type="common">Quinoa</name>
    <dbReference type="NCBI Taxonomy" id="63459"/>
    <lineage>
        <taxon>Eukaryota</taxon>
        <taxon>Viridiplantae</taxon>
        <taxon>Streptophyta</taxon>
        <taxon>Embryophyta</taxon>
        <taxon>Tracheophyta</taxon>
        <taxon>Spermatophyta</taxon>
        <taxon>Magnoliopsida</taxon>
        <taxon>eudicotyledons</taxon>
        <taxon>Gunneridae</taxon>
        <taxon>Pentapetalae</taxon>
        <taxon>Caryophyllales</taxon>
        <taxon>Chenopodiaceae</taxon>
        <taxon>Chenopodioideae</taxon>
        <taxon>Atripliceae</taxon>
        <taxon>Chenopodium</taxon>
    </lineage>
</organism>
<keyword evidence="1" id="KW-0175">Coiled coil</keyword>
<accession>A0A803LWJ3</accession>
<evidence type="ECO:0000313" key="5">
    <source>
        <dbReference type="Proteomes" id="UP000596660"/>
    </source>
</evidence>
<feature type="compositionally biased region" description="Low complexity" evidence="2">
    <location>
        <begin position="19"/>
        <end position="32"/>
    </location>
</feature>
<reference evidence="4" key="1">
    <citation type="journal article" date="2017" name="Nature">
        <title>The genome of Chenopodium quinoa.</title>
        <authorList>
            <person name="Jarvis D.E."/>
            <person name="Ho Y.S."/>
            <person name="Lightfoot D.J."/>
            <person name="Schmoeckel S.M."/>
            <person name="Li B."/>
            <person name="Borm T.J.A."/>
            <person name="Ohyanagi H."/>
            <person name="Mineta K."/>
            <person name="Michell C.T."/>
            <person name="Saber N."/>
            <person name="Kharbatia N.M."/>
            <person name="Rupper R.R."/>
            <person name="Sharp A.R."/>
            <person name="Dally N."/>
            <person name="Boughton B.A."/>
            <person name="Woo Y.H."/>
            <person name="Gao G."/>
            <person name="Schijlen E.G.W.M."/>
            <person name="Guo X."/>
            <person name="Momin A.A."/>
            <person name="Negrao S."/>
            <person name="Al-Babili S."/>
            <person name="Gehring C."/>
            <person name="Roessner U."/>
            <person name="Jung C."/>
            <person name="Murphy K."/>
            <person name="Arold S.T."/>
            <person name="Gojobori T."/>
            <person name="van der Linden C.G."/>
            <person name="van Loo E.N."/>
            <person name="Jellen E.N."/>
            <person name="Maughan P.J."/>
            <person name="Tester M."/>
        </authorList>
    </citation>
    <scope>NUCLEOTIDE SEQUENCE [LARGE SCALE GENOMIC DNA]</scope>
    <source>
        <strain evidence="4">cv. PI 614886</strain>
    </source>
</reference>
<evidence type="ECO:0000259" key="3">
    <source>
        <dbReference type="PROSITE" id="PS50003"/>
    </source>
</evidence>
<evidence type="ECO:0000313" key="4">
    <source>
        <dbReference type="EnsemblPlants" id="AUR62019844-RA:cds"/>
    </source>
</evidence>
<dbReference type="Gene3D" id="2.30.29.30">
    <property type="entry name" value="Pleckstrin-homology domain (PH domain)/Phosphotyrosine-binding domain (PTB)"/>
    <property type="match status" value="1"/>
</dbReference>
<evidence type="ECO:0000256" key="2">
    <source>
        <dbReference type="SAM" id="MobiDB-lite"/>
    </source>
</evidence>
<reference evidence="4" key="2">
    <citation type="submission" date="2021-03" db="UniProtKB">
        <authorList>
            <consortium name="EnsemblPlants"/>
        </authorList>
    </citation>
    <scope>IDENTIFICATION</scope>
</reference>
<name>A0A803LWJ3_CHEQI</name>
<dbReference type="OMA" id="GETRYCF"/>
<keyword evidence="5" id="KW-1185">Reference proteome</keyword>
<dbReference type="Proteomes" id="UP000596660">
    <property type="component" value="Unplaced"/>
</dbReference>
<dbReference type="SMART" id="SM00233">
    <property type="entry name" value="PH"/>
    <property type="match status" value="1"/>
</dbReference>